<evidence type="ECO:0000313" key="4">
    <source>
        <dbReference type="Proteomes" id="UP000824166"/>
    </source>
</evidence>
<protein>
    <submittedName>
        <fullName evidence="3">IS110 family transposase</fullName>
    </submittedName>
</protein>
<dbReference type="Proteomes" id="UP000824166">
    <property type="component" value="Unassembled WGS sequence"/>
</dbReference>
<dbReference type="InterPro" id="IPR003346">
    <property type="entry name" value="Transposase_20"/>
</dbReference>
<dbReference type="EMBL" id="JAHOPC010000015">
    <property type="protein sequence ID" value="MBU8868521.1"/>
    <property type="molecule type" value="Genomic_DNA"/>
</dbReference>
<reference evidence="3 4" key="1">
    <citation type="submission" date="2021-06" db="EMBL/GenBank/DDBJ databases">
        <authorList>
            <person name="Jeong J.W."/>
        </authorList>
    </citation>
    <scope>NUCLEOTIDE SEQUENCE [LARGE SCALE GENOMIC DNA]</scope>
    <source>
        <strain evidence="3 4">MMS21-TAE1-1</strain>
    </source>
</reference>
<organism evidence="3 4">
    <name type="scientific">Paenarthrobacter aromaticivorans</name>
    <dbReference type="NCBI Taxonomy" id="2849150"/>
    <lineage>
        <taxon>Bacteria</taxon>
        <taxon>Bacillati</taxon>
        <taxon>Actinomycetota</taxon>
        <taxon>Actinomycetes</taxon>
        <taxon>Micrococcales</taxon>
        <taxon>Micrococcaceae</taxon>
        <taxon>Paenarthrobacter</taxon>
    </lineage>
</organism>
<dbReference type="Pfam" id="PF02371">
    <property type="entry name" value="Transposase_20"/>
    <property type="match status" value="1"/>
</dbReference>
<feature type="domain" description="Transposase IS116/IS110/IS902 C-terminal" evidence="2">
    <location>
        <begin position="2"/>
        <end position="68"/>
    </location>
</feature>
<sequence length="121" mass="13060">MTAAIALTAWSHLGRVRSEAVFAALAGTSPIPASSRNTIRHRLNRRGDRGLNRASSTATITRMSHDPRPAPTSKNGVLTATQQRRSAAASGDTWPARSTACSMLPRQHLAPFDKHRRILGP</sequence>
<accession>A0ABS6ICE4</accession>
<feature type="compositionally biased region" description="Polar residues" evidence="1">
    <location>
        <begin position="72"/>
        <end position="85"/>
    </location>
</feature>
<evidence type="ECO:0000256" key="1">
    <source>
        <dbReference type="SAM" id="MobiDB-lite"/>
    </source>
</evidence>
<gene>
    <name evidence="3" type="ORF">KSW38_19685</name>
</gene>
<evidence type="ECO:0000313" key="3">
    <source>
        <dbReference type="EMBL" id="MBU8868521.1"/>
    </source>
</evidence>
<name>A0ABS6ICE4_9MICC</name>
<keyword evidence="4" id="KW-1185">Reference proteome</keyword>
<comment type="caution">
    <text evidence="3">The sequence shown here is derived from an EMBL/GenBank/DDBJ whole genome shotgun (WGS) entry which is preliminary data.</text>
</comment>
<evidence type="ECO:0000259" key="2">
    <source>
        <dbReference type="Pfam" id="PF02371"/>
    </source>
</evidence>
<proteinExistence type="predicted"/>
<feature type="region of interest" description="Disordered" evidence="1">
    <location>
        <begin position="30"/>
        <end position="98"/>
    </location>
</feature>